<name>A0ABP8FNN2_9ACTN</name>
<protein>
    <submittedName>
        <fullName evidence="2">Uncharacterized protein</fullName>
    </submittedName>
</protein>
<proteinExistence type="predicted"/>
<comment type="caution">
    <text evidence="2">The sequence shown here is derived from an EMBL/GenBank/DDBJ whole genome shotgun (WGS) entry which is preliminary data.</text>
</comment>
<sequence length="77" mass="8371">MPARPGRVTVTDVPEKIQWNTESSGRTTGVTWKEVAKNSRADPGDDRPLRSGRSRLRPPAPVPADPGYVCRSEAGQT</sequence>
<feature type="compositionally biased region" description="Basic and acidic residues" evidence="1">
    <location>
        <begin position="34"/>
        <end position="49"/>
    </location>
</feature>
<evidence type="ECO:0000256" key="1">
    <source>
        <dbReference type="SAM" id="MobiDB-lite"/>
    </source>
</evidence>
<evidence type="ECO:0000313" key="2">
    <source>
        <dbReference type="EMBL" id="GAA4307871.1"/>
    </source>
</evidence>
<feature type="region of interest" description="Disordered" evidence="1">
    <location>
        <begin position="22"/>
        <end position="77"/>
    </location>
</feature>
<keyword evidence="3" id="KW-1185">Reference proteome</keyword>
<gene>
    <name evidence="2" type="ORF">GCM10023086_26570</name>
</gene>
<reference evidence="3" key="1">
    <citation type="journal article" date="2019" name="Int. J. Syst. Evol. Microbiol.">
        <title>The Global Catalogue of Microorganisms (GCM) 10K type strain sequencing project: providing services to taxonomists for standard genome sequencing and annotation.</title>
        <authorList>
            <consortium name="The Broad Institute Genomics Platform"/>
            <consortium name="The Broad Institute Genome Sequencing Center for Infectious Disease"/>
            <person name="Wu L."/>
            <person name="Ma J."/>
        </authorList>
    </citation>
    <scope>NUCLEOTIDE SEQUENCE [LARGE SCALE GENOMIC DNA]</scope>
    <source>
        <strain evidence="3">JCM 31290</strain>
    </source>
</reference>
<accession>A0ABP8FNN2</accession>
<organism evidence="2 3">
    <name type="scientific">Streptomyces venetus</name>
    <dbReference type="NCBI Taxonomy" id="1701086"/>
    <lineage>
        <taxon>Bacteria</taxon>
        <taxon>Bacillati</taxon>
        <taxon>Actinomycetota</taxon>
        <taxon>Actinomycetes</taxon>
        <taxon>Kitasatosporales</taxon>
        <taxon>Streptomycetaceae</taxon>
        <taxon>Streptomyces</taxon>
    </lineage>
</organism>
<dbReference type="Proteomes" id="UP001501115">
    <property type="component" value="Unassembled WGS sequence"/>
</dbReference>
<evidence type="ECO:0000313" key="3">
    <source>
        <dbReference type="Proteomes" id="UP001501115"/>
    </source>
</evidence>
<dbReference type="EMBL" id="BAABET010000003">
    <property type="protein sequence ID" value="GAA4307871.1"/>
    <property type="molecule type" value="Genomic_DNA"/>
</dbReference>